<dbReference type="AlphaFoldDB" id="A0AAV0WZU6"/>
<accession>A0AAV0WZU6</accession>
<evidence type="ECO:0000313" key="1">
    <source>
        <dbReference type="EMBL" id="CAI6361112.1"/>
    </source>
</evidence>
<evidence type="ECO:0000313" key="2">
    <source>
        <dbReference type="Proteomes" id="UP001160148"/>
    </source>
</evidence>
<organism evidence="1 2">
    <name type="scientific">Macrosiphum euphorbiae</name>
    <name type="common">potato aphid</name>
    <dbReference type="NCBI Taxonomy" id="13131"/>
    <lineage>
        <taxon>Eukaryota</taxon>
        <taxon>Metazoa</taxon>
        <taxon>Ecdysozoa</taxon>
        <taxon>Arthropoda</taxon>
        <taxon>Hexapoda</taxon>
        <taxon>Insecta</taxon>
        <taxon>Pterygota</taxon>
        <taxon>Neoptera</taxon>
        <taxon>Paraneoptera</taxon>
        <taxon>Hemiptera</taxon>
        <taxon>Sternorrhyncha</taxon>
        <taxon>Aphidomorpha</taxon>
        <taxon>Aphidoidea</taxon>
        <taxon>Aphididae</taxon>
        <taxon>Macrosiphini</taxon>
        <taxon>Macrosiphum</taxon>
    </lineage>
</organism>
<proteinExistence type="predicted"/>
<reference evidence="1 2" key="1">
    <citation type="submission" date="2023-01" db="EMBL/GenBank/DDBJ databases">
        <authorList>
            <person name="Whitehead M."/>
        </authorList>
    </citation>
    <scope>NUCLEOTIDE SEQUENCE [LARGE SCALE GENOMIC DNA]</scope>
</reference>
<dbReference type="Proteomes" id="UP001160148">
    <property type="component" value="Unassembled WGS sequence"/>
</dbReference>
<protein>
    <submittedName>
        <fullName evidence="1">Uncharacterized protein</fullName>
    </submittedName>
</protein>
<comment type="caution">
    <text evidence="1">The sequence shown here is derived from an EMBL/GenBank/DDBJ whole genome shotgun (WGS) entry which is preliminary data.</text>
</comment>
<name>A0AAV0WZU6_9HEMI</name>
<gene>
    <name evidence="1" type="ORF">MEUPH1_LOCUS16328</name>
</gene>
<sequence>MVVVANDMAAEMKRTVTSTAAVAKCNLGEVVRLFFLLIKAQQHRPLIFCDVLRAVQQDTTAMQKKKKLNKRIIFRTLCEKKQSLRGVGSLF</sequence>
<keyword evidence="2" id="KW-1185">Reference proteome</keyword>
<dbReference type="EMBL" id="CARXXK010000003">
    <property type="protein sequence ID" value="CAI6361112.1"/>
    <property type="molecule type" value="Genomic_DNA"/>
</dbReference>